<dbReference type="Pfam" id="PF08241">
    <property type="entry name" value="Methyltransf_11"/>
    <property type="match status" value="1"/>
</dbReference>
<dbReference type="EMBL" id="PJMW01000002">
    <property type="protein sequence ID" value="PKV77128.1"/>
    <property type="molecule type" value="Genomic_DNA"/>
</dbReference>
<dbReference type="AlphaFoldDB" id="A0A2N3V688"/>
<feature type="domain" description="Methyltransferase type 11" evidence="1">
    <location>
        <begin position="48"/>
        <end position="143"/>
    </location>
</feature>
<keyword evidence="2" id="KW-0830">Ubiquinone</keyword>
<sequence>MQQPSIDRIAAVFDRNATRYDRQIGAFERWMLGNARGWAVGHAKGRVLELAVGTGLNLPRYGGEVEQVIGVDVSRGVLDIAGQRPHRPDLAVQLRLGDVQDLDVPDASIDTVVSTYSFCTIPDPGRACAQAYRALIPGGVFVLAEHGPSTSAPARLLMRLAEPMSVRFGADHLLRDPIPYLEAAGFVITESRRSGRGGITFRVLAHKPVARVDAHRQ</sequence>
<protein>
    <submittedName>
        <fullName evidence="2">Ubiquinone/menaquinone biosynthesis C-methylase UbiE</fullName>
    </submittedName>
</protein>
<gene>
    <name evidence="2" type="ORF">ATK86_1454</name>
</gene>
<dbReference type="OrthoDB" id="65624at2"/>
<keyword evidence="2" id="KW-0489">Methyltransferase</keyword>
<dbReference type="InterPro" id="IPR052356">
    <property type="entry name" value="Thiol_S-MT"/>
</dbReference>
<dbReference type="GO" id="GO:0008757">
    <property type="term" value="F:S-adenosylmethionine-dependent methyltransferase activity"/>
    <property type="evidence" value="ECO:0007669"/>
    <property type="project" value="InterPro"/>
</dbReference>
<evidence type="ECO:0000313" key="2">
    <source>
        <dbReference type="EMBL" id="PKV77128.1"/>
    </source>
</evidence>
<name>A0A2N3V688_9NOCA</name>
<dbReference type="PANTHER" id="PTHR45036">
    <property type="entry name" value="METHYLTRANSFERASE LIKE 7B"/>
    <property type="match status" value="1"/>
</dbReference>
<keyword evidence="2" id="KW-0808">Transferase</keyword>
<dbReference type="CDD" id="cd02440">
    <property type="entry name" value="AdoMet_MTases"/>
    <property type="match status" value="1"/>
</dbReference>
<reference evidence="2 3" key="1">
    <citation type="submission" date="2017-12" db="EMBL/GenBank/DDBJ databases">
        <title>Sequencing the genomes of 1000 Actinobacteria strains.</title>
        <authorList>
            <person name="Klenk H.-P."/>
        </authorList>
    </citation>
    <scope>NUCLEOTIDE SEQUENCE [LARGE SCALE GENOMIC DNA]</scope>
    <source>
        <strain evidence="2 3">DSM 44489</strain>
    </source>
</reference>
<proteinExistence type="predicted"/>
<dbReference type="Proteomes" id="UP000233766">
    <property type="component" value="Unassembled WGS sequence"/>
</dbReference>
<accession>A0A2N3V688</accession>
<dbReference type="GO" id="GO:0032259">
    <property type="term" value="P:methylation"/>
    <property type="evidence" value="ECO:0007669"/>
    <property type="project" value="UniProtKB-KW"/>
</dbReference>
<dbReference type="InterPro" id="IPR029063">
    <property type="entry name" value="SAM-dependent_MTases_sf"/>
</dbReference>
<keyword evidence="3" id="KW-1185">Reference proteome</keyword>
<dbReference type="RefSeq" id="WP_101463860.1">
    <property type="nucleotide sequence ID" value="NZ_PJMW01000002.1"/>
</dbReference>
<dbReference type="PANTHER" id="PTHR45036:SF1">
    <property type="entry name" value="METHYLTRANSFERASE LIKE 7A"/>
    <property type="match status" value="1"/>
</dbReference>
<evidence type="ECO:0000259" key="1">
    <source>
        <dbReference type="Pfam" id="PF08241"/>
    </source>
</evidence>
<organism evidence="2 3">
    <name type="scientific">Nocardia fluminea</name>
    <dbReference type="NCBI Taxonomy" id="134984"/>
    <lineage>
        <taxon>Bacteria</taxon>
        <taxon>Bacillati</taxon>
        <taxon>Actinomycetota</taxon>
        <taxon>Actinomycetes</taxon>
        <taxon>Mycobacteriales</taxon>
        <taxon>Nocardiaceae</taxon>
        <taxon>Nocardia</taxon>
    </lineage>
</organism>
<evidence type="ECO:0000313" key="3">
    <source>
        <dbReference type="Proteomes" id="UP000233766"/>
    </source>
</evidence>
<dbReference type="SUPFAM" id="SSF53335">
    <property type="entry name" value="S-adenosyl-L-methionine-dependent methyltransferases"/>
    <property type="match status" value="1"/>
</dbReference>
<dbReference type="InterPro" id="IPR013216">
    <property type="entry name" value="Methyltransf_11"/>
</dbReference>
<dbReference type="Gene3D" id="3.40.50.150">
    <property type="entry name" value="Vaccinia Virus protein VP39"/>
    <property type="match status" value="1"/>
</dbReference>
<comment type="caution">
    <text evidence="2">The sequence shown here is derived from an EMBL/GenBank/DDBJ whole genome shotgun (WGS) entry which is preliminary data.</text>
</comment>